<comment type="similarity">
    <text evidence="1">Belongs to the sigma-70 factor family. ECF subfamily.</text>
</comment>
<dbReference type="AlphaFoldDB" id="A0A2W4ZZ53"/>
<dbReference type="Proteomes" id="UP000249066">
    <property type="component" value="Unassembled WGS sequence"/>
</dbReference>
<name>A0A2W4ZZ53_9SPHN</name>
<protein>
    <submittedName>
        <fullName evidence="6">RNA polymerase subunit sigma-24</fullName>
    </submittedName>
</protein>
<organism evidence="6 7">
    <name type="scientific">Sphingomonas sanxanigenens</name>
    <dbReference type="NCBI Taxonomy" id="397260"/>
    <lineage>
        <taxon>Bacteria</taxon>
        <taxon>Pseudomonadati</taxon>
        <taxon>Pseudomonadota</taxon>
        <taxon>Alphaproteobacteria</taxon>
        <taxon>Sphingomonadales</taxon>
        <taxon>Sphingomonadaceae</taxon>
        <taxon>Sphingomonas</taxon>
    </lineage>
</organism>
<evidence type="ECO:0000256" key="3">
    <source>
        <dbReference type="ARBA" id="ARBA00023082"/>
    </source>
</evidence>
<dbReference type="Gene3D" id="1.10.10.10">
    <property type="entry name" value="Winged helix-like DNA-binding domain superfamily/Winged helix DNA-binding domain"/>
    <property type="match status" value="1"/>
</dbReference>
<dbReference type="GO" id="GO:0006352">
    <property type="term" value="P:DNA-templated transcription initiation"/>
    <property type="evidence" value="ECO:0007669"/>
    <property type="project" value="InterPro"/>
</dbReference>
<accession>A0A2W4ZZ53</accession>
<dbReference type="Gene3D" id="1.10.1740.10">
    <property type="match status" value="1"/>
</dbReference>
<keyword evidence="2" id="KW-0805">Transcription regulation</keyword>
<dbReference type="PANTHER" id="PTHR43133">
    <property type="entry name" value="RNA POLYMERASE ECF-TYPE SIGMA FACTO"/>
    <property type="match status" value="1"/>
</dbReference>
<evidence type="ECO:0000313" key="6">
    <source>
        <dbReference type="EMBL" id="PZO87570.1"/>
    </source>
</evidence>
<dbReference type="EMBL" id="QFNN01000125">
    <property type="protein sequence ID" value="PZO87570.1"/>
    <property type="molecule type" value="Genomic_DNA"/>
</dbReference>
<proteinExistence type="inferred from homology"/>
<dbReference type="NCBIfam" id="TIGR02937">
    <property type="entry name" value="sigma70-ECF"/>
    <property type="match status" value="1"/>
</dbReference>
<gene>
    <name evidence="6" type="ORF">DI623_14490</name>
</gene>
<dbReference type="GO" id="GO:0016987">
    <property type="term" value="F:sigma factor activity"/>
    <property type="evidence" value="ECO:0007669"/>
    <property type="project" value="UniProtKB-KW"/>
</dbReference>
<sequence length="166" mass="18902">MKPRNRAVILSKEGPFWARLIRQIGAATGRSEDAGDYLNSAWLRLAEYAGPDVRNAEAFLVRTAINIARDDVRRERRQALPMPIEDMLEIRDDMPLADDLIDARMRLKAVLDRLERMNPRTARIVIMHRVDGLTYSVIAQKLGISESAVEKHMAKAILALMKLKVR</sequence>
<comment type="caution">
    <text evidence="6">The sequence shown here is derived from an EMBL/GenBank/DDBJ whole genome shotgun (WGS) entry which is preliminary data.</text>
</comment>
<dbReference type="InterPro" id="IPR013325">
    <property type="entry name" value="RNA_pol_sigma_r2"/>
</dbReference>
<dbReference type="GO" id="GO:0003677">
    <property type="term" value="F:DNA binding"/>
    <property type="evidence" value="ECO:0007669"/>
    <property type="project" value="InterPro"/>
</dbReference>
<evidence type="ECO:0000313" key="7">
    <source>
        <dbReference type="Proteomes" id="UP000249066"/>
    </source>
</evidence>
<evidence type="ECO:0000259" key="5">
    <source>
        <dbReference type="Pfam" id="PF08281"/>
    </source>
</evidence>
<dbReference type="SUPFAM" id="SSF88659">
    <property type="entry name" value="Sigma3 and sigma4 domains of RNA polymerase sigma factors"/>
    <property type="match status" value="1"/>
</dbReference>
<dbReference type="Pfam" id="PF08281">
    <property type="entry name" value="Sigma70_r4_2"/>
    <property type="match status" value="1"/>
</dbReference>
<keyword evidence="3" id="KW-0731">Sigma factor</keyword>
<dbReference type="InterPro" id="IPR036388">
    <property type="entry name" value="WH-like_DNA-bd_sf"/>
</dbReference>
<dbReference type="InterPro" id="IPR014284">
    <property type="entry name" value="RNA_pol_sigma-70_dom"/>
</dbReference>
<evidence type="ECO:0000256" key="4">
    <source>
        <dbReference type="ARBA" id="ARBA00023163"/>
    </source>
</evidence>
<evidence type="ECO:0000256" key="2">
    <source>
        <dbReference type="ARBA" id="ARBA00023015"/>
    </source>
</evidence>
<dbReference type="InterPro" id="IPR039425">
    <property type="entry name" value="RNA_pol_sigma-70-like"/>
</dbReference>
<keyword evidence="4" id="KW-0804">Transcription</keyword>
<evidence type="ECO:0000256" key="1">
    <source>
        <dbReference type="ARBA" id="ARBA00010641"/>
    </source>
</evidence>
<dbReference type="InterPro" id="IPR013324">
    <property type="entry name" value="RNA_pol_sigma_r3/r4-like"/>
</dbReference>
<dbReference type="InterPro" id="IPR013249">
    <property type="entry name" value="RNA_pol_sigma70_r4_t2"/>
</dbReference>
<dbReference type="SUPFAM" id="SSF88946">
    <property type="entry name" value="Sigma2 domain of RNA polymerase sigma factors"/>
    <property type="match status" value="1"/>
</dbReference>
<dbReference type="PANTHER" id="PTHR43133:SF63">
    <property type="entry name" value="RNA POLYMERASE SIGMA FACTOR FECI-RELATED"/>
    <property type="match status" value="1"/>
</dbReference>
<feature type="domain" description="RNA polymerase sigma factor 70 region 4 type 2" evidence="5">
    <location>
        <begin position="108"/>
        <end position="159"/>
    </location>
</feature>
<reference evidence="6 7" key="1">
    <citation type="submission" date="2017-08" db="EMBL/GenBank/DDBJ databases">
        <title>Infants hospitalized years apart are colonized by the same room-sourced microbial strains.</title>
        <authorList>
            <person name="Brooks B."/>
            <person name="Olm M.R."/>
            <person name="Firek B.A."/>
            <person name="Baker R."/>
            <person name="Thomas B.C."/>
            <person name="Morowitz M.J."/>
            <person name="Banfield J.F."/>
        </authorList>
    </citation>
    <scope>NUCLEOTIDE SEQUENCE [LARGE SCALE GENOMIC DNA]</scope>
    <source>
        <strain evidence="6">S2_018_000_R2_101</strain>
    </source>
</reference>